<protein>
    <recommendedName>
        <fullName evidence="3">DUF4595 domain-containing protein</fullName>
    </recommendedName>
</protein>
<dbReference type="Proteomes" id="UP000007590">
    <property type="component" value="Chromosome"/>
</dbReference>
<dbReference type="KEGG" id="scn:Solca_4023"/>
<evidence type="ECO:0008006" key="3">
    <source>
        <dbReference type="Google" id="ProtNLM"/>
    </source>
</evidence>
<keyword evidence="2" id="KW-1185">Reference proteome</keyword>
<dbReference type="STRING" id="929556.Solca_4023"/>
<dbReference type="EMBL" id="CP003349">
    <property type="protein sequence ID" value="AFD09014.1"/>
    <property type="molecule type" value="Genomic_DNA"/>
</dbReference>
<gene>
    <name evidence="1" type="ordered locus">Solca_4023</name>
</gene>
<name>H8KMM3_SOLCM</name>
<evidence type="ECO:0000313" key="1">
    <source>
        <dbReference type="EMBL" id="AFD09014.1"/>
    </source>
</evidence>
<dbReference type="HOGENOM" id="CLU_969428_0_0_10"/>
<dbReference type="PROSITE" id="PS51257">
    <property type="entry name" value="PROKAR_LIPOPROTEIN"/>
    <property type="match status" value="1"/>
</dbReference>
<dbReference type="RefSeq" id="WP_014682237.1">
    <property type="nucleotide sequence ID" value="NC_017770.1"/>
</dbReference>
<accession>H8KMM3</accession>
<reference evidence="1" key="1">
    <citation type="submission" date="2012-02" db="EMBL/GenBank/DDBJ databases">
        <title>The complete genome of Solitalea canadensis DSM 3403.</title>
        <authorList>
            <consortium name="US DOE Joint Genome Institute (JGI-PGF)"/>
            <person name="Lucas S."/>
            <person name="Copeland A."/>
            <person name="Lapidus A."/>
            <person name="Glavina del Rio T."/>
            <person name="Dalin E."/>
            <person name="Tice H."/>
            <person name="Bruce D."/>
            <person name="Goodwin L."/>
            <person name="Pitluck S."/>
            <person name="Peters L."/>
            <person name="Ovchinnikova G."/>
            <person name="Lu M."/>
            <person name="Kyrpides N."/>
            <person name="Mavromatis K."/>
            <person name="Ivanova N."/>
            <person name="Brettin T."/>
            <person name="Detter J.C."/>
            <person name="Han C."/>
            <person name="Larimer F."/>
            <person name="Land M."/>
            <person name="Hauser L."/>
            <person name="Markowitz V."/>
            <person name="Cheng J.-F."/>
            <person name="Hugenholtz P."/>
            <person name="Woyke T."/>
            <person name="Wu D."/>
            <person name="Spring S."/>
            <person name="Schroeder M."/>
            <person name="Kopitz M."/>
            <person name="Brambilla E."/>
            <person name="Klenk H.-P."/>
            <person name="Eisen J.A."/>
        </authorList>
    </citation>
    <scope>NUCLEOTIDE SEQUENCE</scope>
    <source>
        <strain evidence="1">DSM 3403</strain>
    </source>
</reference>
<proteinExistence type="predicted"/>
<sequence length="287" mass="33505">MKQILRYQIVWLLMATMISCKDEPTPNILNEPNCRIAQLNQYETGVTVPYKELTFTYEGFLITRIDTKTRGVADGYRRITYDKAKATTVTFYDKDNKLLTQYNFTYDANGWITSVDIHYANYTPAIMGSYKYTYDNKGNITKLSYYHNEKITQVIEYTYKTGNNTEIIRSEIFDVSATDPTYKLKTGISEYVYDNKPSPNHWPAFTWSQNHQTQLDLLLPPSLHNLTNYTHYAPRSLGEEEPVFVVDESVSFTTNITYTERNYPQSIVEKRANSQIRYDYSYVNCSK</sequence>
<dbReference type="AlphaFoldDB" id="H8KMM3"/>
<organism evidence="1 2">
    <name type="scientific">Solitalea canadensis (strain ATCC 29591 / DSM 3403 / JCM 21819 / LMG 8368 / NBRC 15130 / NCIMB 12057 / USAM 9D)</name>
    <name type="common">Flexibacter canadensis</name>
    <dbReference type="NCBI Taxonomy" id="929556"/>
    <lineage>
        <taxon>Bacteria</taxon>
        <taxon>Pseudomonadati</taxon>
        <taxon>Bacteroidota</taxon>
        <taxon>Sphingobacteriia</taxon>
        <taxon>Sphingobacteriales</taxon>
        <taxon>Sphingobacteriaceae</taxon>
        <taxon>Solitalea</taxon>
    </lineage>
</organism>
<evidence type="ECO:0000313" key="2">
    <source>
        <dbReference type="Proteomes" id="UP000007590"/>
    </source>
</evidence>
<dbReference type="OrthoDB" id="1444189at2"/>
<dbReference type="eggNOG" id="COG3209">
    <property type="taxonomic scope" value="Bacteria"/>
</dbReference>